<evidence type="ECO:0000313" key="2">
    <source>
        <dbReference type="Proteomes" id="UP000198757"/>
    </source>
</evidence>
<reference evidence="2" key="1">
    <citation type="submission" date="2016-10" db="EMBL/GenBank/DDBJ databases">
        <authorList>
            <person name="Varghese N."/>
            <person name="Submissions S."/>
        </authorList>
    </citation>
    <scope>NUCLEOTIDE SEQUENCE [LARGE SCALE GENOMIC DNA]</scope>
    <source>
        <strain evidence="2">DSM 25811 / CCM 8410 / LMG 26954 / E90</strain>
    </source>
</reference>
<dbReference type="Pfam" id="PF13479">
    <property type="entry name" value="AAA_24"/>
    <property type="match status" value="1"/>
</dbReference>
<sequence>MKLQTAERQKVKLRLNIASPSGFGKSYSALLIAYGICSNWENIAVLDTENGSASLYAHLGKFKTIRLDPPFTTDRYIQAIKICEQAGIDVIIIDSITHVWKGQGGLLEYQNSLGGRYQDWAKATPLYQKWLNTILQSQCHIITTNRKKQGYNMITDGSKTRVEKAGLDDEIRDGYEYEMTIALEIINDKHLAKASKDRTGLFTDKPEFIITTETGKKIIDWCNSGTPISDRAKNNMDLSEQLLTRIESRKSVSELIKLYQDYPQYQEPLLSHFTTKKLFLESKSIIQPQNFSKNGTSVNTTNHRSG</sequence>
<dbReference type="EMBL" id="FMZO01000023">
    <property type="protein sequence ID" value="SDE13835.1"/>
    <property type="molecule type" value="Genomic_DNA"/>
</dbReference>
<dbReference type="STRING" id="1285928.SAMN04487894_1233"/>
<dbReference type="RefSeq" id="WP_090393128.1">
    <property type="nucleotide sequence ID" value="NZ_FMZO01000023.1"/>
</dbReference>
<evidence type="ECO:0000313" key="1">
    <source>
        <dbReference type="EMBL" id="SDE13835.1"/>
    </source>
</evidence>
<keyword evidence="2" id="KW-1185">Reference proteome</keyword>
<gene>
    <name evidence="1" type="ORF">SAMN04487894_1233</name>
</gene>
<dbReference type="OrthoDB" id="1625426at2"/>
<dbReference type="AlphaFoldDB" id="A0A1G7AIG8"/>
<organism evidence="1 2">
    <name type="scientific">Niabella drilacis (strain DSM 25811 / CCM 8410 / CCUG 62505 / LMG 26954 / E90)</name>
    <dbReference type="NCBI Taxonomy" id="1285928"/>
    <lineage>
        <taxon>Bacteria</taxon>
        <taxon>Pseudomonadati</taxon>
        <taxon>Bacteroidota</taxon>
        <taxon>Chitinophagia</taxon>
        <taxon>Chitinophagales</taxon>
        <taxon>Chitinophagaceae</taxon>
        <taxon>Niabella</taxon>
    </lineage>
</organism>
<accession>A0A1G7AIG8</accession>
<dbReference type="Proteomes" id="UP000198757">
    <property type="component" value="Unassembled WGS sequence"/>
</dbReference>
<name>A0A1G7AIG8_NIADE</name>
<dbReference type="SUPFAM" id="SSF52540">
    <property type="entry name" value="P-loop containing nucleoside triphosphate hydrolases"/>
    <property type="match status" value="1"/>
</dbReference>
<dbReference type="Gene3D" id="3.40.50.300">
    <property type="entry name" value="P-loop containing nucleotide triphosphate hydrolases"/>
    <property type="match status" value="1"/>
</dbReference>
<dbReference type="InterPro" id="IPR027417">
    <property type="entry name" value="P-loop_NTPase"/>
</dbReference>
<evidence type="ECO:0008006" key="3">
    <source>
        <dbReference type="Google" id="ProtNLM"/>
    </source>
</evidence>
<protein>
    <recommendedName>
        <fullName evidence="3">AAA domain-containing protein</fullName>
    </recommendedName>
</protein>
<proteinExistence type="predicted"/>